<protein>
    <submittedName>
        <fullName evidence="5">RNA ligase</fullName>
    </submittedName>
</protein>
<evidence type="ECO:0000259" key="3">
    <source>
        <dbReference type="Pfam" id="PF08303"/>
    </source>
</evidence>
<evidence type="ECO:0000259" key="4">
    <source>
        <dbReference type="Pfam" id="PF09511"/>
    </source>
</evidence>
<proteinExistence type="predicted"/>
<dbReference type="Pfam" id="PF08302">
    <property type="entry name" value="tRNA_lig_CPD"/>
    <property type="match status" value="1"/>
</dbReference>
<dbReference type="Proteomes" id="UP001215280">
    <property type="component" value="Unassembled WGS sequence"/>
</dbReference>
<dbReference type="PANTHER" id="PTHR32004">
    <property type="entry name" value="TRNA LIGASE"/>
    <property type="match status" value="1"/>
</dbReference>
<dbReference type="GO" id="GO:0006388">
    <property type="term" value="P:tRNA splicing, via endonucleolytic cleavage and ligation"/>
    <property type="evidence" value="ECO:0007669"/>
    <property type="project" value="InterPro"/>
</dbReference>
<dbReference type="AlphaFoldDB" id="A0AAD7NLR2"/>
<gene>
    <name evidence="5" type="ORF">DFH07DRAFT_915923</name>
</gene>
<keyword evidence="6" id="KW-1185">Reference proteome</keyword>
<feature type="region of interest" description="Disordered" evidence="1">
    <location>
        <begin position="621"/>
        <end position="648"/>
    </location>
</feature>
<comment type="caution">
    <text evidence="5">The sequence shown here is derived from an EMBL/GenBank/DDBJ whole genome shotgun (WGS) entry which is preliminary data.</text>
</comment>
<keyword evidence="5" id="KW-0436">Ligase</keyword>
<dbReference type="InterPro" id="IPR015966">
    <property type="entry name" value="tRNA_lig_kin_fungi"/>
</dbReference>
<evidence type="ECO:0000259" key="2">
    <source>
        <dbReference type="Pfam" id="PF08302"/>
    </source>
</evidence>
<feature type="domain" description="T4 RNA ligase 1-like N-terminal" evidence="4">
    <location>
        <begin position="65"/>
        <end position="306"/>
    </location>
</feature>
<dbReference type="GO" id="GO:0003972">
    <property type="term" value="F:RNA ligase (ATP) activity"/>
    <property type="evidence" value="ECO:0007669"/>
    <property type="project" value="InterPro"/>
</dbReference>
<organism evidence="5 6">
    <name type="scientific">Mycena maculata</name>
    <dbReference type="NCBI Taxonomy" id="230809"/>
    <lineage>
        <taxon>Eukaryota</taxon>
        <taxon>Fungi</taxon>
        <taxon>Dikarya</taxon>
        <taxon>Basidiomycota</taxon>
        <taxon>Agaricomycotina</taxon>
        <taxon>Agaricomycetes</taxon>
        <taxon>Agaricomycetidae</taxon>
        <taxon>Agaricales</taxon>
        <taxon>Marasmiineae</taxon>
        <taxon>Mycenaceae</taxon>
        <taxon>Mycena</taxon>
    </lineage>
</organism>
<feature type="domain" description="tRNA ligase phosphodiesterase" evidence="2">
    <location>
        <begin position="602"/>
        <end position="819"/>
    </location>
</feature>
<reference evidence="5" key="1">
    <citation type="submission" date="2023-03" db="EMBL/GenBank/DDBJ databases">
        <title>Massive genome expansion in bonnet fungi (Mycena s.s.) driven by repeated elements and novel gene families across ecological guilds.</title>
        <authorList>
            <consortium name="Lawrence Berkeley National Laboratory"/>
            <person name="Harder C.B."/>
            <person name="Miyauchi S."/>
            <person name="Viragh M."/>
            <person name="Kuo A."/>
            <person name="Thoen E."/>
            <person name="Andreopoulos B."/>
            <person name="Lu D."/>
            <person name="Skrede I."/>
            <person name="Drula E."/>
            <person name="Henrissat B."/>
            <person name="Morin E."/>
            <person name="Kohler A."/>
            <person name="Barry K."/>
            <person name="LaButti K."/>
            <person name="Morin E."/>
            <person name="Salamov A."/>
            <person name="Lipzen A."/>
            <person name="Mereny Z."/>
            <person name="Hegedus B."/>
            <person name="Baldrian P."/>
            <person name="Stursova M."/>
            <person name="Weitz H."/>
            <person name="Taylor A."/>
            <person name="Grigoriev I.V."/>
            <person name="Nagy L.G."/>
            <person name="Martin F."/>
            <person name="Kauserud H."/>
        </authorList>
    </citation>
    <scope>NUCLEOTIDE SEQUENCE</scope>
    <source>
        <strain evidence="5">CBHHK188m</strain>
    </source>
</reference>
<dbReference type="GO" id="GO:0005634">
    <property type="term" value="C:nucleus"/>
    <property type="evidence" value="ECO:0007669"/>
    <property type="project" value="TreeGrafter"/>
</dbReference>
<dbReference type="EMBL" id="JARJLG010000032">
    <property type="protein sequence ID" value="KAJ7766520.1"/>
    <property type="molecule type" value="Genomic_DNA"/>
</dbReference>
<name>A0AAD7NLR2_9AGAR</name>
<evidence type="ECO:0000256" key="1">
    <source>
        <dbReference type="SAM" id="MobiDB-lite"/>
    </source>
</evidence>
<feature type="domain" description="tRNA ligase kinase" evidence="3">
    <location>
        <begin position="426"/>
        <end position="569"/>
    </location>
</feature>
<dbReference type="Pfam" id="PF08303">
    <property type="entry name" value="tRNA_lig_kinase"/>
    <property type="match status" value="1"/>
</dbReference>
<accession>A0AAD7NLR2</accession>
<dbReference type="SUPFAM" id="SSF52540">
    <property type="entry name" value="P-loop containing nucleoside triphosphate hydrolases"/>
    <property type="match status" value="1"/>
</dbReference>
<dbReference type="InterPro" id="IPR027417">
    <property type="entry name" value="P-loop_NTPase"/>
</dbReference>
<dbReference type="PANTHER" id="PTHR32004:SF1">
    <property type="entry name" value="TRNA LIGASE"/>
    <property type="match status" value="1"/>
</dbReference>
<dbReference type="GO" id="GO:0005524">
    <property type="term" value="F:ATP binding"/>
    <property type="evidence" value="ECO:0007669"/>
    <property type="project" value="InterPro"/>
</dbReference>
<dbReference type="Pfam" id="PF09511">
    <property type="entry name" value="RNA_lig_T4_1"/>
    <property type="match status" value="1"/>
</dbReference>
<sequence length="824" mass="88565">MAMARPVVPEDSALIAKLLETSAAKPKLIKSSIYSAPADEEIKVRSWKMDEFKYYDVPSPFPTLARGIFTVDLPKADESAPQEYRIVARGYDKFFNIGEVPWTTWPSLEAHTAAPYTLSLKSNGCIIFIAALTPTKLLVTSKHSIGSTPGEGMSHAQAGEGWLRKYFEQKGKSEEQLAARLWENNWTAIAELCDDSFEEHVLGYTPDKTGLHLHGLNESTKEFRTLPQADVDAFAAEWGFIQTASMVLPSIAEVRAFTDAVGESGAWNGEPVEGFVVRTHVASTPGEAPYTPGSTFFFKIKFDEPYMMYRDWREVTKSLLRLYEQGLSGKGKGGATGMSEKALPKGKMRRAETRAYVRWVMGEISRDPSQFDYYNKNKGIIATRERFLAHLTTPEGAALLEAAKAGNIPPAPGAADTSKVPFGQTIIVPVAIPGCGKTAVAVALAHIFGFGHTQSDDVRAKKAAPIFLKNVTTLLLKHDVVIADKNNHLRQHREGLRAAVAGRNPPVRLLALDWSLEGTSLADAHRVCAGRVAARGANHQSLRPSETDARAHEQVVWMFLNQTEPLAPAEVDGVVEMVLDEGLEDAVARAVAGVVRELSLPTPGAEKIAAGVAAARGYAAADKGKNGNGKNGKGKEKQKAPAAAVSEAEKKKKGPRYYALLPQVALPALLAGPVARDPDAAALYAALEQAGRVAERPHVTLVHSKALEEAGAQGLWEHCAALGAEVFECALGNVVWNERVMAVTVDDVRVEGTGDGAGSALGVDVLNETVRGRLHITVGTRNASIAAVEAKGLVEAWRAGKTEGVKSLQLSGVTAKARVQGLFS</sequence>
<evidence type="ECO:0000313" key="6">
    <source>
        <dbReference type="Proteomes" id="UP001215280"/>
    </source>
</evidence>
<dbReference type="InterPro" id="IPR015965">
    <property type="entry name" value="tRNA_lig_PDEase"/>
</dbReference>
<dbReference type="InterPro" id="IPR019039">
    <property type="entry name" value="T4-Rnl1-like_N"/>
</dbReference>
<evidence type="ECO:0000313" key="5">
    <source>
        <dbReference type="EMBL" id="KAJ7766520.1"/>
    </source>
</evidence>
<dbReference type="Gene3D" id="3.40.50.300">
    <property type="entry name" value="P-loop containing nucleotide triphosphate hydrolases"/>
    <property type="match status" value="1"/>
</dbReference>